<evidence type="ECO:0000313" key="2">
    <source>
        <dbReference type="EMBL" id="CAD8181159.1"/>
    </source>
</evidence>
<evidence type="ECO:0000256" key="1">
    <source>
        <dbReference type="SAM" id="Phobius"/>
    </source>
</evidence>
<evidence type="ECO:0000313" key="3">
    <source>
        <dbReference type="Proteomes" id="UP000689195"/>
    </source>
</evidence>
<reference evidence="2" key="1">
    <citation type="submission" date="2021-01" db="EMBL/GenBank/DDBJ databases">
        <authorList>
            <consortium name="Genoscope - CEA"/>
            <person name="William W."/>
        </authorList>
    </citation>
    <scope>NUCLEOTIDE SEQUENCE</scope>
</reference>
<sequence length="148" mass="17490">MIQEQLEFHLKILKSITQLLSFLIIIIVQVIQPLIIAHLNIFIMELLILIKSLKRIQIQNLQIFIYYIMNIIKLQNLFILKNTIMDIHPLKSINLIIFNNYSTSIQSDFNLKTQNLALIVMLHIQQTQISQEIMDKKILSYQMQSIKD</sequence>
<name>A0A8S1VZD4_9CILI</name>
<organism evidence="2 3">
    <name type="scientific">Paramecium pentaurelia</name>
    <dbReference type="NCBI Taxonomy" id="43138"/>
    <lineage>
        <taxon>Eukaryota</taxon>
        <taxon>Sar</taxon>
        <taxon>Alveolata</taxon>
        <taxon>Ciliophora</taxon>
        <taxon>Intramacronucleata</taxon>
        <taxon>Oligohymenophorea</taxon>
        <taxon>Peniculida</taxon>
        <taxon>Parameciidae</taxon>
        <taxon>Paramecium</taxon>
    </lineage>
</organism>
<protein>
    <recommendedName>
        <fullName evidence="4">Transmembrane protein</fullName>
    </recommendedName>
</protein>
<keyword evidence="1" id="KW-0812">Transmembrane</keyword>
<accession>A0A8S1VZD4</accession>
<gene>
    <name evidence="2" type="ORF">PPENT_87.1.T0750233</name>
</gene>
<proteinExistence type="predicted"/>
<dbReference type="Proteomes" id="UP000689195">
    <property type="component" value="Unassembled WGS sequence"/>
</dbReference>
<feature type="transmembrane region" description="Helical" evidence="1">
    <location>
        <begin position="20"/>
        <end position="43"/>
    </location>
</feature>
<comment type="caution">
    <text evidence="2">The sequence shown here is derived from an EMBL/GenBank/DDBJ whole genome shotgun (WGS) entry which is preliminary data.</text>
</comment>
<dbReference type="AlphaFoldDB" id="A0A8S1VZD4"/>
<keyword evidence="1" id="KW-0472">Membrane</keyword>
<keyword evidence="1" id="KW-1133">Transmembrane helix</keyword>
<evidence type="ECO:0008006" key="4">
    <source>
        <dbReference type="Google" id="ProtNLM"/>
    </source>
</evidence>
<feature type="transmembrane region" description="Helical" evidence="1">
    <location>
        <begin position="63"/>
        <end position="80"/>
    </location>
</feature>
<keyword evidence="3" id="KW-1185">Reference proteome</keyword>
<dbReference type="EMBL" id="CAJJDO010000075">
    <property type="protein sequence ID" value="CAD8181159.1"/>
    <property type="molecule type" value="Genomic_DNA"/>
</dbReference>